<keyword evidence="1" id="KW-0472">Membrane</keyword>
<dbReference type="AlphaFoldDB" id="A0A9P9D0Q9"/>
<accession>A0A9P9D0Q9</accession>
<dbReference type="EMBL" id="JAGMWT010000027">
    <property type="protein sequence ID" value="KAH7110578.1"/>
    <property type="molecule type" value="Genomic_DNA"/>
</dbReference>
<protein>
    <submittedName>
        <fullName evidence="2">Uncharacterized protein</fullName>
    </submittedName>
</protein>
<keyword evidence="1" id="KW-0812">Transmembrane</keyword>
<reference evidence="2" key="1">
    <citation type="journal article" date="2021" name="Nat. Commun.">
        <title>Genetic determinants of endophytism in the Arabidopsis root mycobiome.</title>
        <authorList>
            <person name="Mesny F."/>
            <person name="Miyauchi S."/>
            <person name="Thiergart T."/>
            <person name="Pickel B."/>
            <person name="Atanasova L."/>
            <person name="Karlsson M."/>
            <person name="Huettel B."/>
            <person name="Barry K.W."/>
            <person name="Haridas S."/>
            <person name="Chen C."/>
            <person name="Bauer D."/>
            <person name="Andreopoulos W."/>
            <person name="Pangilinan J."/>
            <person name="LaButti K."/>
            <person name="Riley R."/>
            <person name="Lipzen A."/>
            <person name="Clum A."/>
            <person name="Drula E."/>
            <person name="Henrissat B."/>
            <person name="Kohler A."/>
            <person name="Grigoriev I.V."/>
            <person name="Martin F.M."/>
            <person name="Hacquard S."/>
        </authorList>
    </citation>
    <scope>NUCLEOTIDE SEQUENCE</scope>
    <source>
        <strain evidence="2">MPI-CAGE-CH-0243</strain>
    </source>
</reference>
<dbReference type="Proteomes" id="UP000700596">
    <property type="component" value="Unassembled WGS sequence"/>
</dbReference>
<organism evidence="2 3">
    <name type="scientific">Dendryphion nanum</name>
    <dbReference type="NCBI Taxonomy" id="256645"/>
    <lineage>
        <taxon>Eukaryota</taxon>
        <taxon>Fungi</taxon>
        <taxon>Dikarya</taxon>
        <taxon>Ascomycota</taxon>
        <taxon>Pezizomycotina</taxon>
        <taxon>Dothideomycetes</taxon>
        <taxon>Pleosporomycetidae</taxon>
        <taxon>Pleosporales</taxon>
        <taxon>Torulaceae</taxon>
        <taxon>Dendryphion</taxon>
    </lineage>
</organism>
<name>A0A9P9D0Q9_9PLEO</name>
<proteinExistence type="predicted"/>
<feature type="transmembrane region" description="Helical" evidence="1">
    <location>
        <begin position="23"/>
        <end position="46"/>
    </location>
</feature>
<gene>
    <name evidence="2" type="ORF">B0J11DRAFT_204613</name>
</gene>
<evidence type="ECO:0000256" key="1">
    <source>
        <dbReference type="SAM" id="Phobius"/>
    </source>
</evidence>
<evidence type="ECO:0000313" key="2">
    <source>
        <dbReference type="EMBL" id="KAH7110578.1"/>
    </source>
</evidence>
<comment type="caution">
    <text evidence="2">The sequence shown here is derived from an EMBL/GenBank/DDBJ whole genome shotgun (WGS) entry which is preliminary data.</text>
</comment>
<keyword evidence="1" id="KW-1133">Transmembrane helix</keyword>
<keyword evidence="3" id="KW-1185">Reference proteome</keyword>
<evidence type="ECO:0000313" key="3">
    <source>
        <dbReference type="Proteomes" id="UP000700596"/>
    </source>
</evidence>
<sequence>MRSFCDTTSIQIQPHLCLSHRHWLLITAQVVHIWTVLLSLLFWLALRPWAQSHSRTSLMDIWNTVSGSGLRQHLICCSTNRWLICGETAHFRSATGDKRPHASKRTVSYHDEGFRIFEFNPPLASFHGSESPHVNHSQRSSHWTTIRLNTLYMLLMRPVSRSCALPSDSTPLCSMHCFGRMHAPQL</sequence>